<keyword evidence="1" id="KW-1133">Transmembrane helix</keyword>
<gene>
    <name evidence="2" type="ORF">AVEN_214834_1</name>
</gene>
<name>A0A4Y2QKX6_ARAVE</name>
<reference evidence="2 3" key="1">
    <citation type="journal article" date="2019" name="Sci. Rep.">
        <title>Orb-weaving spider Araneus ventricosus genome elucidates the spidroin gene catalogue.</title>
        <authorList>
            <person name="Kono N."/>
            <person name="Nakamura H."/>
            <person name="Ohtoshi R."/>
            <person name="Moran D.A.P."/>
            <person name="Shinohara A."/>
            <person name="Yoshida Y."/>
            <person name="Fujiwara M."/>
            <person name="Mori M."/>
            <person name="Tomita M."/>
            <person name="Arakawa K."/>
        </authorList>
    </citation>
    <scope>NUCLEOTIDE SEQUENCE [LARGE SCALE GENOMIC DNA]</scope>
</reference>
<organism evidence="2 3">
    <name type="scientific">Araneus ventricosus</name>
    <name type="common">Orbweaver spider</name>
    <name type="synonym">Epeira ventricosa</name>
    <dbReference type="NCBI Taxonomy" id="182803"/>
    <lineage>
        <taxon>Eukaryota</taxon>
        <taxon>Metazoa</taxon>
        <taxon>Ecdysozoa</taxon>
        <taxon>Arthropoda</taxon>
        <taxon>Chelicerata</taxon>
        <taxon>Arachnida</taxon>
        <taxon>Araneae</taxon>
        <taxon>Araneomorphae</taxon>
        <taxon>Entelegynae</taxon>
        <taxon>Araneoidea</taxon>
        <taxon>Araneidae</taxon>
        <taxon>Araneus</taxon>
    </lineage>
</organism>
<feature type="transmembrane region" description="Helical" evidence="1">
    <location>
        <begin position="53"/>
        <end position="69"/>
    </location>
</feature>
<evidence type="ECO:0000313" key="3">
    <source>
        <dbReference type="Proteomes" id="UP000499080"/>
    </source>
</evidence>
<protein>
    <submittedName>
        <fullName evidence="2">Uncharacterized protein</fullName>
    </submittedName>
</protein>
<dbReference type="EMBL" id="BGPR01221742">
    <property type="protein sequence ID" value="GBN63981.1"/>
    <property type="molecule type" value="Genomic_DNA"/>
</dbReference>
<keyword evidence="1" id="KW-0812">Transmembrane</keyword>
<keyword evidence="3" id="KW-1185">Reference proteome</keyword>
<accession>A0A4Y2QKX6</accession>
<sequence length="162" mass="18662">MRRARALACLKATRFSVVGHLRNLFHIIFSLLRLSRQVAFHHGLRNFLRRGKVFGMLLLAAFVMALTILCTASEMSAVLTIFSVISASCENTVQSARWKRKRVGQRVAPPLSAWETRKSDRYCRDHFQLKNSATAIVQENKWPDQDYGRYVWVHGCKLSRHC</sequence>
<evidence type="ECO:0000313" key="2">
    <source>
        <dbReference type="EMBL" id="GBN63981.1"/>
    </source>
</evidence>
<dbReference type="Proteomes" id="UP000499080">
    <property type="component" value="Unassembled WGS sequence"/>
</dbReference>
<keyword evidence="1" id="KW-0472">Membrane</keyword>
<dbReference type="AlphaFoldDB" id="A0A4Y2QKX6"/>
<comment type="caution">
    <text evidence="2">The sequence shown here is derived from an EMBL/GenBank/DDBJ whole genome shotgun (WGS) entry which is preliminary data.</text>
</comment>
<evidence type="ECO:0000256" key="1">
    <source>
        <dbReference type="SAM" id="Phobius"/>
    </source>
</evidence>
<proteinExistence type="predicted"/>